<proteinExistence type="inferred from homology"/>
<organism evidence="5 6">
    <name type="scientific">Litorilinea aerophila</name>
    <dbReference type="NCBI Taxonomy" id="1204385"/>
    <lineage>
        <taxon>Bacteria</taxon>
        <taxon>Bacillati</taxon>
        <taxon>Chloroflexota</taxon>
        <taxon>Caldilineae</taxon>
        <taxon>Caldilineales</taxon>
        <taxon>Caldilineaceae</taxon>
        <taxon>Litorilinea</taxon>
    </lineage>
</organism>
<dbReference type="PROSITE" id="PS00061">
    <property type="entry name" value="ADH_SHORT"/>
    <property type="match status" value="1"/>
</dbReference>
<evidence type="ECO:0000256" key="1">
    <source>
        <dbReference type="ARBA" id="ARBA00006484"/>
    </source>
</evidence>
<dbReference type="InterPro" id="IPR036291">
    <property type="entry name" value="NAD(P)-bd_dom_sf"/>
</dbReference>
<dbReference type="FunFam" id="3.40.50.720:FF:000084">
    <property type="entry name" value="Short-chain dehydrogenase reductase"/>
    <property type="match status" value="1"/>
</dbReference>
<dbReference type="SUPFAM" id="SSF51735">
    <property type="entry name" value="NAD(P)-binding Rossmann-fold domains"/>
    <property type="match status" value="1"/>
</dbReference>
<comment type="similarity">
    <text evidence="1 3">Belongs to the short-chain dehydrogenases/reductases (SDR) family.</text>
</comment>
<evidence type="ECO:0000313" key="6">
    <source>
        <dbReference type="Proteomes" id="UP000317371"/>
    </source>
</evidence>
<dbReference type="SMART" id="SM00822">
    <property type="entry name" value="PKS_KR"/>
    <property type="match status" value="1"/>
</dbReference>
<sequence>MRLEGKVALVTGGGTGIGQASAAALASEGAQVIITGRRAAKLEETCAAIQSPRPVRYRVADVADREQVAALVHWINQEFGPIHILVNNAGVNVARRRLAELSPEDWDYIMQVNATGAFNVIHAVLPQMRERRDGVIVNISSLAGVRASPLGGAAYSASKHALSALTRVIAIEEKDNGIRATNLCPGEVNTPILDDRPVPVSEEHRAQILQPEDVAAAVLFVATLPPRAHVPELYIKPTTQLFA</sequence>
<evidence type="ECO:0000256" key="2">
    <source>
        <dbReference type="ARBA" id="ARBA00023002"/>
    </source>
</evidence>
<dbReference type="Gene3D" id="3.40.50.720">
    <property type="entry name" value="NAD(P)-binding Rossmann-like Domain"/>
    <property type="match status" value="1"/>
</dbReference>
<dbReference type="PANTHER" id="PTHR44196">
    <property type="entry name" value="DEHYDROGENASE/REDUCTASE SDR FAMILY MEMBER 7B"/>
    <property type="match status" value="1"/>
</dbReference>
<dbReference type="GO" id="GO:0016020">
    <property type="term" value="C:membrane"/>
    <property type="evidence" value="ECO:0007669"/>
    <property type="project" value="TreeGrafter"/>
</dbReference>
<accession>A0A540VE45</accession>
<dbReference type="Pfam" id="PF00106">
    <property type="entry name" value="adh_short"/>
    <property type="match status" value="1"/>
</dbReference>
<protein>
    <submittedName>
        <fullName evidence="5">SDR family oxidoreductase</fullName>
    </submittedName>
</protein>
<dbReference type="FunCoup" id="A0A540VE45">
    <property type="interactions" value="170"/>
</dbReference>
<dbReference type="RefSeq" id="WP_141610703.1">
    <property type="nucleotide sequence ID" value="NZ_VIGC02000017.1"/>
</dbReference>
<comment type="caution">
    <text evidence="5">The sequence shown here is derived from an EMBL/GenBank/DDBJ whole genome shotgun (WGS) entry which is preliminary data.</text>
</comment>
<evidence type="ECO:0000313" key="5">
    <source>
        <dbReference type="EMBL" id="TQE95026.1"/>
    </source>
</evidence>
<dbReference type="InParanoid" id="A0A540VE45"/>
<dbReference type="PANTHER" id="PTHR44196:SF1">
    <property type="entry name" value="DEHYDROGENASE_REDUCTASE SDR FAMILY MEMBER 7B"/>
    <property type="match status" value="1"/>
</dbReference>
<dbReference type="AlphaFoldDB" id="A0A540VE45"/>
<gene>
    <name evidence="5" type="ORF">FKZ61_13660</name>
</gene>
<evidence type="ECO:0000256" key="3">
    <source>
        <dbReference type="RuleBase" id="RU000363"/>
    </source>
</evidence>
<dbReference type="InterPro" id="IPR057326">
    <property type="entry name" value="KR_dom"/>
</dbReference>
<dbReference type="InterPro" id="IPR002347">
    <property type="entry name" value="SDR_fam"/>
</dbReference>
<reference evidence="5 6" key="1">
    <citation type="submission" date="2019-06" db="EMBL/GenBank/DDBJ databases">
        <title>Genome sequence of Litorilinea aerophila BAA-2444.</title>
        <authorList>
            <person name="Maclea K.S."/>
            <person name="Maurais E.G."/>
            <person name="Iannazzi L.C."/>
        </authorList>
    </citation>
    <scope>NUCLEOTIDE SEQUENCE [LARGE SCALE GENOMIC DNA]</scope>
    <source>
        <strain evidence="5 6">ATCC BAA-2444</strain>
    </source>
</reference>
<dbReference type="CDD" id="cd05233">
    <property type="entry name" value="SDR_c"/>
    <property type="match status" value="1"/>
</dbReference>
<dbReference type="PRINTS" id="PR00081">
    <property type="entry name" value="GDHRDH"/>
</dbReference>
<keyword evidence="6" id="KW-1185">Reference proteome</keyword>
<keyword evidence="2" id="KW-0560">Oxidoreductase</keyword>
<dbReference type="PRINTS" id="PR00080">
    <property type="entry name" value="SDRFAMILY"/>
</dbReference>
<dbReference type="GO" id="GO:0016491">
    <property type="term" value="F:oxidoreductase activity"/>
    <property type="evidence" value="ECO:0007669"/>
    <property type="project" value="UniProtKB-KW"/>
</dbReference>
<evidence type="ECO:0000259" key="4">
    <source>
        <dbReference type="SMART" id="SM00822"/>
    </source>
</evidence>
<dbReference type="EMBL" id="VIGC01000017">
    <property type="protein sequence ID" value="TQE95026.1"/>
    <property type="molecule type" value="Genomic_DNA"/>
</dbReference>
<dbReference type="Proteomes" id="UP000317371">
    <property type="component" value="Unassembled WGS sequence"/>
</dbReference>
<feature type="domain" description="Ketoreductase" evidence="4">
    <location>
        <begin position="6"/>
        <end position="174"/>
    </location>
</feature>
<dbReference type="InterPro" id="IPR020904">
    <property type="entry name" value="Sc_DH/Rdtase_CS"/>
</dbReference>
<name>A0A540VE45_9CHLR</name>
<dbReference type="OrthoDB" id="9803333at2"/>